<evidence type="ECO:0000256" key="3">
    <source>
        <dbReference type="ARBA" id="ARBA00023002"/>
    </source>
</evidence>
<comment type="caution">
    <text evidence="10">The sequence shown here is derived from an EMBL/GenBank/DDBJ whole genome shotgun (WGS) entry which is preliminary data.</text>
</comment>
<evidence type="ECO:0000313" key="10">
    <source>
        <dbReference type="EMBL" id="GCD18498.1"/>
    </source>
</evidence>
<keyword evidence="2 7" id="KW-0274">FAD</keyword>
<dbReference type="InterPro" id="IPR050097">
    <property type="entry name" value="Ferredoxin-NADP_redctase_2"/>
</dbReference>
<name>A0A401UUZ5_9CELL</name>
<evidence type="ECO:0000259" key="9">
    <source>
        <dbReference type="Pfam" id="PF07992"/>
    </source>
</evidence>
<dbReference type="OrthoDB" id="9806179at2"/>
<dbReference type="Gene3D" id="3.50.50.60">
    <property type="entry name" value="FAD/NAD(P)-binding domain"/>
    <property type="match status" value="2"/>
</dbReference>
<keyword evidence="1 7" id="KW-0285">Flavoprotein</keyword>
<dbReference type="GO" id="GO:0005737">
    <property type="term" value="C:cytoplasm"/>
    <property type="evidence" value="ECO:0007669"/>
    <property type="project" value="InterPro"/>
</dbReference>
<evidence type="ECO:0000256" key="7">
    <source>
        <dbReference type="RuleBase" id="RU003880"/>
    </source>
</evidence>
<dbReference type="AlphaFoldDB" id="A0A401UUZ5"/>
<evidence type="ECO:0000256" key="8">
    <source>
        <dbReference type="RuleBase" id="RU003881"/>
    </source>
</evidence>
<dbReference type="InterPro" id="IPR023753">
    <property type="entry name" value="FAD/NAD-binding_dom"/>
</dbReference>
<evidence type="ECO:0000256" key="4">
    <source>
        <dbReference type="ARBA" id="ARBA00023157"/>
    </source>
</evidence>
<accession>A0A401UUZ5</accession>
<evidence type="ECO:0000256" key="1">
    <source>
        <dbReference type="ARBA" id="ARBA00022630"/>
    </source>
</evidence>
<dbReference type="Proteomes" id="UP000288246">
    <property type="component" value="Unassembled WGS sequence"/>
</dbReference>
<dbReference type="InterPro" id="IPR036188">
    <property type="entry name" value="FAD/NAD-bd_sf"/>
</dbReference>
<dbReference type="GO" id="GO:0019430">
    <property type="term" value="P:removal of superoxide radicals"/>
    <property type="evidence" value="ECO:0007669"/>
    <property type="project" value="UniProtKB-UniRule"/>
</dbReference>
<keyword evidence="8" id="KW-0521">NADP</keyword>
<comment type="similarity">
    <text evidence="7">Belongs to the class-II pyridine nucleotide-disulfide oxidoreductase family.</text>
</comment>
<dbReference type="SUPFAM" id="SSF51905">
    <property type="entry name" value="FAD/NAD(P)-binding domain"/>
    <property type="match status" value="1"/>
</dbReference>
<dbReference type="Pfam" id="PF07992">
    <property type="entry name" value="Pyr_redox_2"/>
    <property type="match status" value="1"/>
</dbReference>
<dbReference type="InterPro" id="IPR005982">
    <property type="entry name" value="Thioredox_Rdtase"/>
</dbReference>
<sequence length="336" mass="35232">MSDQPSTVRDLVIVGSGPAGYTAAIYAARAGLAPLVVAGSVTAGGALMNTTEVENFPGFPDGIQGPELMDALQKQAEKFGAEVLWDDAVALSLEGDVKTVTVSGGETYAARAVILSTGSAYRELGLDDEKRLSGRGVSWCATCDGFFFRDQEIIVVGGGDSAVEEATFLTRFGKRVTLVHRRDQLRASKIMADRAASDPKIEFAWNSEVVAIHGEDKVTGVTLRDTVTGETREHSATGVFVAIGHVPRTDLLVGQVELDDNGYVSVVGRSTRTNLPGVFAAGDVVDHTYRQAITAAGSGCAAALDAQHYLAALGDTAHDVVDPVPTTVAPVLVQEV</sequence>
<dbReference type="PRINTS" id="PR00469">
    <property type="entry name" value="PNDRDTASEII"/>
</dbReference>
<dbReference type="PROSITE" id="PS00573">
    <property type="entry name" value="PYRIDINE_REDOX_2"/>
    <property type="match status" value="1"/>
</dbReference>
<keyword evidence="4" id="KW-1015">Disulfide bond</keyword>
<dbReference type="EC" id="1.8.1.9" evidence="7"/>
<dbReference type="NCBIfam" id="TIGR01292">
    <property type="entry name" value="TRX_reduct"/>
    <property type="match status" value="1"/>
</dbReference>
<comment type="cofactor">
    <cofactor evidence="8">
        <name>FAD</name>
        <dbReference type="ChEBI" id="CHEBI:57692"/>
    </cofactor>
    <text evidence="8">Binds 1 FAD per subunit.</text>
</comment>
<feature type="domain" description="FAD/NAD(P)-binding" evidence="9">
    <location>
        <begin position="10"/>
        <end position="299"/>
    </location>
</feature>
<dbReference type="EMBL" id="BHYL01000006">
    <property type="protein sequence ID" value="GCD18498.1"/>
    <property type="molecule type" value="Genomic_DNA"/>
</dbReference>
<evidence type="ECO:0000313" key="11">
    <source>
        <dbReference type="Proteomes" id="UP000288246"/>
    </source>
</evidence>
<organism evidence="10 11">
    <name type="scientific">Cellulomonas algicola</name>
    <dbReference type="NCBI Taxonomy" id="2071633"/>
    <lineage>
        <taxon>Bacteria</taxon>
        <taxon>Bacillati</taxon>
        <taxon>Actinomycetota</taxon>
        <taxon>Actinomycetes</taxon>
        <taxon>Micrococcales</taxon>
        <taxon>Cellulomonadaceae</taxon>
        <taxon>Cellulomonas</taxon>
    </lineage>
</organism>
<keyword evidence="5 7" id="KW-0676">Redox-active center</keyword>
<keyword evidence="11" id="KW-1185">Reference proteome</keyword>
<proteinExistence type="inferred from homology"/>
<dbReference type="RefSeq" id="WP_124341051.1">
    <property type="nucleotide sequence ID" value="NZ_BHYL01000006.1"/>
</dbReference>
<evidence type="ECO:0000256" key="5">
    <source>
        <dbReference type="ARBA" id="ARBA00023284"/>
    </source>
</evidence>
<dbReference type="PANTHER" id="PTHR48105">
    <property type="entry name" value="THIOREDOXIN REDUCTASE 1-RELATED-RELATED"/>
    <property type="match status" value="1"/>
</dbReference>
<comment type="catalytic activity">
    <reaction evidence="6 7">
        <text>[thioredoxin]-dithiol + NADP(+) = [thioredoxin]-disulfide + NADPH + H(+)</text>
        <dbReference type="Rhea" id="RHEA:20345"/>
        <dbReference type="Rhea" id="RHEA-COMP:10698"/>
        <dbReference type="Rhea" id="RHEA-COMP:10700"/>
        <dbReference type="ChEBI" id="CHEBI:15378"/>
        <dbReference type="ChEBI" id="CHEBI:29950"/>
        <dbReference type="ChEBI" id="CHEBI:50058"/>
        <dbReference type="ChEBI" id="CHEBI:57783"/>
        <dbReference type="ChEBI" id="CHEBI:58349"/>
        <dbReference type="EC" id="1.8.1.9"/>
    </reaction>
</comment>
<dbReference type="GO" id="GO:0004791">
    <property type="term" value="F:thioredoxin-disulfide reductase (NADPH) activity"/>
    <property type="evidence" value="ECO:0007669"/>
    <property type="project" value="UniProtKB-UniRule"/>
</dbReference>
<keyword evidence="3 7" id="KW-0560">Oxidoreductase</keyword>
<protein>
    <recommendedName>
        <fullName evidence="7">Thioredoxin reductase</fullName>
        <ecNumber evidence="7">1.8.1.9</ecNumber>
    </recommendedName>
</protein>
<comment type="subunit">
    <text evidence="7">Homodimer.</text>
</comment>
<evidence type="ECO:0000256" key="2">
    <source>
        <dbReference type="ARBA" id="ARBA00022827"/>
    </source>
</evidence>
<dbReference type="InterPro" id="IPR008255">
    <property type="entry name" value="Pyr_nucl-diS_OxRdtase_2_AS"/>
</dbReference>
<gene>
    <name evidence="10" type="ORF">CTKZ_00600</name>
</gene>
<dbReference type="PRINTS" id="PR00368">
    <property type="entry name" value="FADPNR"/>
</dbReference>
<evidence type="ECO:0000256" key="6">
    <source>
        <dbReference type="ARBA" id="ARBA00048132"/>
    </source>
</evidence>
<reference evidence="10 11" key="1">
    <citation type="submission" date="2018-11" db="EMBL/GenBank/DDBJ databases">
        <title>Draft genome sequence of Cellulomonas takizawaensis strain TKZ-21.</title>
        <authorList>
            <person name="Yamamura H."/>
            <person name="Hayashi T."/>
            <person name="Hamada M."/>
            <person name="Serisawa Y."/>
            <person name="Matsuyama K."/>
            <person name="Nakagawa Y."/>
            <person name="Otoguro M."/>
            <person name="Yanagida F."/>
            <person name="Hayakawa M."/>
        </authorList>
    </citation>
    <scope>NUCLEOTIDE SEQUENCE [LARGE SCALE GENOMIC DNA]</scope>
    <source>
        <strain evidence="10 11">TKZ-21</strain>
    </source>
</reference>